<dbReference type="GO" id="GO:0003968">
    <property type="term" value="F:RNA-directed RNA polymerase activity"/>
    <property type="evidence" value="ECO:0007669"/>
    <property type="project" value="UniProtKB-KW"/>
</dbReference>
<accession>C8KH76</accession>
<reference evidence="11 12" key="1">
    <citation type="journal article" date="2009" name="Arch. Virol.">
        <title>Melandrium yellow fleck bromovirus infects Arabidopsis thaliana and has genomic RNA sequence characteristics that are unique among bromoviruses.</title>
        <authorList>
            <person name="Narabayashi T."/>
            <person name="Iwahashi F."/>
            <person name="Kaido M."/>
            <person name="Okuno T."/>
            <person name="Mise K."/>
        </authorList>
    </citation>
    <scope>NUCLEOTIDE SEQUENCE [LARGE SCALE GENOMIC DNA]</scope>
    <source>
        <strain evidence="11 12">KU1</strain>
    </source>
</reference>
<protein>
    <recommendedName>
        <fullName evidence="4">RNA-directed RNA polymerase 2a</fullName>
        <ecNumber evidence="3">2.7.7.48</ecNumber>
    </recommendedName>
</protein>
<evidence type="ECO:0000256" key="6">
    <source>
        <dbReference type="ARBA" id="ARBA00022679"/>
    </source>
</evidence>
<proteinExistence type="predicted"/>
<sequence length="828" mass="94950">MAFEIEYEVPSFQWMLDTSRLDNYSLNNGEPSNIIPVDDSIEIVADGTLSSYLHAVKPLEIGGSYEPPFEQSRWAQCCENAINVSKMKGVILKPLPEVARILYLDLDEPIVDESEVDDWRPIDTSDGYDPETSDWDPTYLDREADAKAYGHLLPSYQQKEIAVSDVETDRQNQDVKNVLLNPDPLPAREFTLGDRFMPIEEEFGGTGADYDVTLNLINPVESRVARVVDTLGGLESGVTLTSPLFLERVSLNRVDAVGHHMLPTHAYFDDTYYQALEENADYSSDFNKLKIKQSDVDWYRDPDKYYEPNLTIGSFQKRIGTQKTVLTALKKRNADVPEMSDAIDVKRVAREVADKFISSYLNVDGKDCFINGLNVMAKGLDYYKKWKDHRELSGVTIATGENLQRYQHMIKTDIKPVVTDTLHLDRAIAATITFHGKGVTSCFSPFFTACFENFSMALKSRFVVPIGKISSLEIPNVSLNNKWFLEADLSKFDKSQGELHLEFQREILHAIGFPVHLSNWWADFHRESYLNDPNAKVSLPVSFQRRTGDAFTYFGNTIVTMAMMAYTFDMNLPELAIFSGDDSLLVLNDKPSIDTDIFQRLFNMEVKIMEPSVPYVCSKFLLETELGSVVSVPDPLREIQRMSKRKILKDPEVLRAHFTSFKDRMRFLDVLDDRMISILCRYVSLKYLKPGLEQDVREALACFSYYSESFFRFAELYAQDGKFVYQVKDPISHHRGDEILGSREKDGDYFHNWHNPVFPRILDKAVRVFGKYSTDYSSENYKKKSMKCEEDKLFRKSLSLAYDQRDLLKNKLKHDRLLDETASSSFSK</sequence>
<keyword evidence="5" id="KW-0696">RNA-directed RNA polymerase</keyword>
<feature type="domain" description="RdRp catalytic" evidence="10">
    <location>
        <begin position="482"/>
        <end position="595"/>
    </location>
</feature>
<evidence type="ECO:0000256" key="8">
    <source>
        <dbReference type="ARBA" id="ARBA00022741"/>
    </source>
</evidence>
<dbReference type="GO" id="GO:0039690">
    <property type="term" value="P:positive stranded viral RNA replication"/>
    <property type="evidence" value="ECO:0007669"/>
    <property type="project" value="InterPro"/>
</dbReference>
<dbReference type="GO" id="GO:0003723">
    <property type="term" value="F:RNA binding"/>
    <property type="evidence" value="ECO:0007669"/>
    <property type="project" value="InterPro"/>
</dbReference>
<name>C8KH76_9BROM</name>
<dbReference type="EC" id="2.7.7.48" evidence="3"/>
<dbReference type="Pfam" id="PF00978">
    <property type="entry name" value="RdRP_2"/>
    <property type="match status" value="1"/>
</dbReference>
<dbReference type="RefSeq" id="YP_003208108.1">
    <property type="nucleotide sequence ID" value="NC_013267.1"/>
</dbReference>
<comment type="function">
    <text evidence="1">RNA-dependent RNA polymerase which replicates the viral genome composed of 3 RNA segments, RNA1, RNA2 and RNA3.</text>
</comment>
<evidence type="ECO:0000256" key="3">
    <source>
        <dbReference type="ARBA" id="ARBA00012494"/>
    </source>
</evidence>
<organism evidence="11 12">
    <name type="scientific">Melandrium yellow fleck virus</name>
    <dbReference type="NCBI Taxonomy" id="545259"/>
    <lineage>
        <taxon>Viruses</taxon>
        <taxon>Riboviria</taxon>
        <taxon>Orthornavirae</taxon>
        <taxon>Kitrinoviricota</taxon>
        <taxon>Alsuviricetes</taxon>
        <taxon>Martellivirales</taxon>
        <taxon>Bromoviridae</taxon>
        <taxon>Bromovirus</taxon>
        <taxon>Bromovirus MYFV</taxon>
    </lineage>
</organism>
<evidence type="ECO:0000256" key="1">
    <source>
        <dbReference type="ARBA" id="ARBA00002542"/>
    </source>
</evidence>
<dbReference type="Pfam" id="PF04522">
    <property type="entry name" value="BBMV_Gp1_N"/>
    <property type="match status" value="1"/>
</dbReference>
<keyword evidence="12" id="KW-1185">Reference proteome</keyword>
<gene>
    <name evidence="11" type="primary">2a</name>
</gene>
<dbReference type="KEGG" id="vg:8454346"/>
<dbReference type="InterPro" id="IPR047309">
    <property type="entry name" value="Bromoviridae_RdRp"/>
</dbReference>
<dbReference type="InterPro" id="IPR007610">
    <property type="entry name" value="BBMV_Gp1_N"/>
</dbReference>
<dbReference type="OrthoDB" id="1928at10239"/>
<dbReference type="GO" id="GO:0006351">
    <property type="term" value="P:DNA-templated transcription"/>
    <property type="evidence" value="ECO:0007669"/>
    <property type="project" value="InterPro"/>
</dbReference>
<dbReference type="PROSITE" id="PS50507">
    <property type="entry name" value="RDRP_SSRNA_POS"/>
    <property type="match status" value="1"/>
</dbReference>
<evidence type="ECO:0000259" key="10">
    <source>
        <dbReference type="PROSITE" id="PS50507"/>
    </source>
</evidence>
<keyword evidence="7" id="KW-0548">Nucleotidyltransferase</keyword>
<comment type="subunit">
    <text evidence="2">Interacts with replication protein 1a.</text>
</comment>
<dbReference type="Proteomes" id="UP000202502">
    <property type="component" value="Genome"/>
</dbReference>
<evidence type="ECO:0000313" key="12">
    <source>
        <dbReference type="Proteomes" id="UP000202502"/>
    </source>
</evidence>
<keyword evidence="6" id="KW-0808">Transferase</keyword>
<dbReference type="GeneID" id="8454346"/>
<evidence type="ECO:0000256" key="5">
    <source>
        <dbReference type="ARBA" id="ARBA00022484"/>
    </source>
</evidence>
<evidence type="ECO:0000256" key="7">
    <source>
        <dbReference type="ARBA" id="ARBA00022695"/>
    </source>
</evidence>
<evidence type="ECO:0000256" key="2">
    <source>
        <dbReference type="ARBA" id="ARBA00011754"/>
    </source>
</evidence>
<dbReference type="InterPro" id="IPR007094">
    <property type="entry name" value="RNA-dir_pol_PSvirus"/>
</dbReference>
<keyword evidence="9" id="KW-0693">Viral RNA replication</keyword>
<dbReference type="InterPro" id="IPR043502">
    <property type="entry name" value="DNA/RNA_pol_sf"/>
</dbReference>
<keyword evidence="8" id="KW-0547">Nucleotide-binding</keyword>
<dbReference type="EMBL" id="AB444584">
    <property type="protein sequence ID" value="BAI40162.1"/>
    <property type="molecule type" value="Genomic_RNA"/>
</dbReference>
<evidence type="ECO:0000256" key="4">
    <source>
        <dbReference type="ARBA" id="ARBA00018640"/>
    </source>
</evidence>
<evidence type="ECO:0000313" key="11">
    <source>
        <dbReference type="EMBL" id="BAI40162.1"/>
    </source>
</evidence>
<dbReference type="SUPFAM" id="SSF56672">
    <property type="entry name" value="DNA/RNA polymerases"/>
    <property type="match status" value="1"/>
</dbReference>
<dbReference type="InterPro" id="IPR001788">
    <property type="entry name" value="RNA-dep_RNA_pol_alsuvir"/>
</dbReference>
<dbReference type="CDD" id="cd23252">
    <property type="entry name" value="Bromoviridae_RdRp"/>
    <property type="match status" value="1"/>
</dbReference>
<evidence type="ECO:0000256" key="9">
    <source>
        <dbReference type="ARBA" id="ARBA00022953"/>
    </source>
</evidence>
<dbReference type="GO" id="GO:0000166">
    <property type="term" value="F:nucleotide binding"/>
    <property type="evidence" value="ECO:0007669"/>
    <property type="project" value="UniProtKB-KW"/>
</dbReference>